<dbReference type="Proteomes" id="UP001150904">
    <property type="component" value="Unassembled WGS sequence"/>
</dbReference>
<evidence type="ECO:0000259" key="6">
    <source>
        <dbReference type="Pfam" id="PF10075"/>
    </source>
</evidence>
<comment type="caution">
    <text evidence="7">The sequence shown here is derived from an EMBL/GenBank/DDBJ whole genome shotgun (WGS) entry which is preliminary data.</text>
</comment>
<keyword evidence="4" id="KW-0736">Signalosome</keyword>
<name>A0A9W9SZU0_9EURO</name>
<dbReference type="GeneID" id="83179379"/>
<dbReference type="AlphaFoldDB" id="A0A9W9SZU0"/>
<dbReference type="GO" id="GO:0000338">
    <property type="term" value="P:protein deneddylation"/>
    <property type="evidence" value="ECO:0007669"/>
    <property type="project" value="InterPro"/>
</dbReference>
<reference evidence="7" key="1">
    <citation type="submission" date="2022-12" db="EMBL/GenBank/DDBJ databases">
        <authorList>
            <person name="Petersen C."/>
        </authorList>
    </citation>
    <scope>NUCLEOTIDE SEQUENCE</scope>
    <source>
        <strain evidence="7">IBT 15544</strain>
    </source>
</reference>
<comment type="subcellular location">
    <subcellularLocation>
        <location evidence="2">Cytoplasm</location>
    </subcellularLocation>
    <subcellularLocation>
        <location evidence="1">Nucleus</location>
    </subcellularLocation>
</comment>
<dbReference type="GO" id="GO:0008180">
    <property type="term" value="C:COP9 signalosome"/>
    <property type="evidence" value="ECO:0007669"/>
    <property type="project" value="UniProtKB-KW"/>
</dbReference>
<dbReference type="PANTHER" id="PTHR13339">
    <property type="entry name" value="COP9 SIGNALOSOME COMPLEX SUBUNIT 8"/>
    <property type="match status" value="1"/>
</dbReference>
<accession>A0A9W9SZU0</accession>
<gene>
    <name evidence="7" type="ORF">N7498_005016</name>
</gene>
<sequence>MELPPLSTAQLEQLAASNLPPSQLFEILSRYESDACLMVADSGHPDASGGDPQLLSLFYSSFFFAHLLTNQVPEARALTQRMPETLRHQDPSLQNCLTLLRAVWQTQHAQVYETLRNLPWPEPLYPLVRRYESFFQDRTLIAVSTSYEAIRPAVAAAYLGLDSQAAEKGDQSIIQKFTDCGWTWSPESQLLHPVPITVPSTEEQPSTGIRDAMAMLGSRAS</sequence>
<evidence type="ECO:0000313" key="7">
    <source>
        <dbReference type="EMBL" id="KAJ5204137.1"/>
    </source>
</evidence>
<evidence type="ECO:0000256" key="3">
    <source>
        <dbReference type="ARBA" id="ARBA00022490"/>
    </source>
</evidence>
<dbReference type="InterPro" id="IPR033205">
    <property type="entry name" value="COP9_CSN8"/>
</dbReference>
<dbReference type="InterPro" id="IPR033464">
    <property type="entry name" value="CSN8_PSD8_EIF3K"/>
</dbReference>
<proteinExistence type="predicted"/>
<dbReference type="RefSeq" id="XP_058308616.1">
    <property type="nucleotide sequence ID" value="XM_058452078.1"/>
</dbReference>
<evidence type="ECO:0000256" key="2">
    <source>
        <dbReference type="ARBA" id="ARBA00004496"/>
    </source>
</evidence>
<keyword evidence="3" id="KW-0963">Cytoplasm</keyword>
<protein>
    <submittedName>
        <fullName evidence="7">COP9 signalosome subunit CSN8</fullName>
    </submittedName>
</protein>
<evidence type="ECO:0000256" key="5">
    <source>
        <dbReference type="ARBA" id="ARBA00023242"/>
    </source>
</evidence>
<organism evidence="7 8">
    <name type="scientific">Penicillium cinerascens</name>
    <dbReference type="NCBI Taxonomy" id="70096"/>
    <lineage>
        <taxon>Eukaryota</taxon>
        <taxon>Fungi</taxon>
        <taxon>Dikarya</taxon>
        <taxon>Ascomycota</taxon>
        <taxon>Pezizomycotina</taxon>
        <taxon>Eurotiomycetes</taxon>
        <taxon>Eurotiomycetidae</taxon>
        <taxon>Eurotiales</taxon>
        <taxon>Aspergillaceae</taxon>
        <taxon>Penicillium</taxon>
    </lineage>
</organism>
<dbReference type="PANTHER" id="PTHR13339:SF0">
    <property type="entry name" value="COP9 SIGNALOSOME COMPLEX SUBUNIT 8"/>
    <property type="match status" value="1"/>
</dbReference>
<dbReference type="EMBL" id="JAPQKR010000012">
    <property type="protein sequence ID" value="KAJ5204137.1"/>
    <property type="molecule type" value="Genomic_DNA"/>
</dbReference>
<dbReference type="OrthoDB" id="5351233at2759"/>
<reference evidence="7" key="2">
    <citation type="journal article" date="2023" name="IMA Fungus">
        <title>Comparative genomic study of the Penicillium genus elucidates a diverse pangenome and 15 lateral gene transfer events.</title>
        <authorList>
            <person name="Petersen C."/>
            <person name="Sorensen T."/>
            <person name="Nielsen M.R."/>
            <person name="Sondergaard T.E."/>
            <person name="Sorensen J.L."/>
            <person name="Fitzpatrick D.A."/>
            <person name="Frisvad J.C."/>
            <person name="Nielsen K.L."/>
        </authorList>
    </citation>
    <scope>NUCLEOTIDE SEQUENCE</scope>
    <source>
        <strain evidence="7">IBT 15544</strain>
    </source>
</reference>
<evidence type="ECO:0000256" key="4">
    <source>
        <dbReference type="ARBA" id="ARBA00022790"/>
    </source>
</evidence>
<keyword evidence="5" id="KW-0539">Nucleus</keyword>
<dbReference type="GO" id="GO:0010387">
    <property type="term" value="P:COP9 signalosome assembly"/>
    <property type="evidence" value="ECO:0007669"/>
    <property type="project" value="InterPro"/>
</dbReference>
<dbReference type="Pfam" id="PF10075">
    <property type="entry name" value="CSN8_PSD8_EIF3K"/>
    <property type="match status" value="1"/>
</dbReference>
<keyword evidence="8" id="KW-1185">Reference proteome</keyword>
<evidence type="ECO:0000313" key="8">
    <source>
        <dbReference type="Proteomes" id="UP001150904"/>
    </source>
</evidence>
<dbReference type="GO" id="GO:0005737">
    <property type="term" value="C:cytoplasm"/>
    <property type="evidence" value="ECO:0007669"/>
    <property type="project" value="UniProtKB-SubCell"/>
</dbReference>
<feature type="domain" description="CSN8/PSMD8/EIF3K" evidence="6">
    <location>
        <begin position="55"/>
        <end position="196"/>
    </location>
</feature>
<evidence type="ECO:0000256" key="1">
    <source>
        <dbReference type="ARBA" id="ARBA00004123"/>
    </source>
</evidence>